<proteinExistence type="inferred from homology"/>
<dbReference type="GO" id="GO:0004523">
    <property type="term" value="F:RNA-DNA hybrid ribonuclease activity"/>
    <property type="evidence" value="ECO:0007669"/>
    <property type="project" value="UniProtKB-EC"/>
</dbReference>
<dbReference type="Pfam" id="PF00075">
    <property type="entry name" value="RNase_H"/>
    <property type="match status" value="1"/>
</dbReference>
<evidence type="ECO:0000256" key="5">
    <source>
        <dbReference type="ARBA" id="ARBA00022723"/>
    </source>
</evidence>
<dbReference type="SUPFAM" id="SSF53098">
    <property type="entry name" value="Ribonuclease H-like"/>
    <property type="match status" value="1"/>
</dbReference>
<dbReference type="EMBL" id="ASPP01020558">
    <property type="protein sequence ID" value="ETO13518.1"/>
    <property type="molecule type" value="Genomic_DNA"/>
</dbReference>
<keyword evidence="6" id="KW-0255">Endonuclease</keyword>
<gene>
    <name evidence="9" type="ORF">RFI_23852</name>
</gene>
<dbReference type="InterPro" id="IPR036397">
    <property type="entry name" value="RNaseH_sf"/>
</dbReference>
<comment type="catalytic activity">
    <reaction evidence="1">
        <text>Endonucleolytic cleavage to 5'-phosphomonoester.</text>
        <dbReference type="EC" id="3.1.26.4"/>
    </reaction>
</comment>
<dbReference type="InterPro" id="IPR012337">
    <property type="entry name" value="RNaseH-like_sf"/>
</dbReference>
<organism evidence="9 10">
    <name type="scientific">Reticulomyxa filosa</name>
    <dbReference type="NCBI Taxonomy" id="46433"/>
    <lineage>
        <taxon>Eukaryota</taxon>
        <taxon>Sar</taxon>
        <taxon>Rhizaria</taxon>
        <taxon>Retaria</taxon>
        <taxon>Foraminifera</taxon>
        <taxon>Monothalamids</taxon>
        <taxon>Reticulomyxidae</taxon>
        <taxon>Reticulomyxa</taxon>
    </lineage>
</organism>
<protein>
    <recommendedName>
        <fullName evidence="3">ribonuclease H</fullName>
        <ecNumber evidence="3">3.1.26.4</ecNumber>
    </recommendedName>
</protein>
<dbReference type="GO" id="GO:0043137">
    <property type="term" value="P:DNA replication, removal of RNA primer"/>
    <property type="evidence" value="ECO:0007669"/>
    <property type="project" value="TreeGrafter"/>
</dbReference>
<dbReference type="EC" id="3.1.26.4" evidence="3"/>
<keyword evidence="5" id="KW-0479">Metal-binding</keyword>
<comment type="similarity">
    <text evidence="2">Belongs to the RNase H family.</text>
</comment>
<name>X6MHM8_RETFI</name>
<keyword evidence="10" id="KW-1185">Reference proteome</keyword>
<evidence type="ECO:0000256" key="6">
    <source>
        <dbReference type="ARBA" id="ARBA00022759"/>
    </source>
</evidence>
<dbReference type="OrthoDB" id="6147158at2759"/>
<dbReference type="PANTHER" id="PTHR10642:SF26">
    <property type="entry name" value="RIBONUCLEASE H1"/>
    <property type="match status" value="1"/>
</dbReference>
<dbReference type="GO" id="GO:0046872">
    <property type="term" value="F:metal ion binding"/>
    <property type="evidence" value="ECO:0007669"/>
    <property type="project" value="UniProtKB-KW"/>
</dbReference>
<dbReference type="GO" id="GO:0003676">
    <property type="term" value="F:nucleic acid binding"/>
    <property type="evidence" value="ECO:0007669"/>
    <property type="project" value="InterPro"/>
</dbReference>
<dbReference type="Proteomes" id="UP000023152">
    <property type="component" value="Unassembled WGS sequence"/>
</dbReference>
<sequence length="229" mass="26436">MYHRCIQLSEQFPSHNMSIAYRLWKKNHETKKDEFFCWRGKANTGRNVVSINTNTVVIWSDRSTFPNPGYGRVGLVVQDSDTSEWIEIEYSIKDTITNIGCEIEGLKKAIEYSIENYKGKDKRVVILSDCKFAVNVMLNKVHPDKYKEQIQKCHDILQSLGEQDTPEIYWIKGHSGIPGNEKADKLAKKARKKADNCQPELHQIVNKEKIIVTIQDWLHPMQWSGIVTG</sequence>
<keyword evidence="7" id="KW-0378">Hydrolase</keyword>
<evidence type="ECO:0000256" key="3">
    <source>
        <dbReference type="ARBA" id="ARBA00012180"/>
    </source>
</evidence>
<keyword evidence="4" id="KW-0540">Nuclease</keyword>
<keyword evidence="9" id="KW-0548">Nucleotidyltransferase</keyword>
<dbReference type="InterPro" id="IPR002156">
    <property type="entry name" value="RNaseH_domain"/>
</dbReference>
<dbReference type="AlphaFoldDB" id="X6MHM8"/>
<evidence type="ECO:0000259" key="8">
    <source>
        <dbReference type="PROSITE" id="PS50879"/>
    </source>
</evidence>
<dbReference type="InterPro" id="IPR050092">
    <property type="entry name" value="RNase_H"/>
</dbReference>
<feature type="domain" description="RNase H type-1" evidence="8">
    <location>
        <begin position="52"/>
        <end position="192"/>
    </location>
</feature>
<evidence type="ECO:0000313" key="9">
    <source>
        <dbReference type="EMBL" id="ETO13518.1"/>
    </source>
</evidence>
<reference evidence="9 10" key="1">
    <citation type="journal article" date="2013" name="Curr. Biol.">
        <title>The Genome of the Foraminiferan Reticulomyxa filosa.</title>
        <authorList>
            <person name="Glockner G."/>
            <person name="Hulsmann N."/>
            <person name="Schleicher M."/>
            <person name="Noegel A.A."/>
            <person name="Eichinger L."/>
            <person name="Gallinger C."/>
            <person name="Pawlowski J."/>
            <person name="Sierra R."/>
            <person name="Euteneuer U."/>
            <person name="Pillet L."/>
            <person name="Moustafa A."/>
            <person name="Platzer M."/>
            <person name="Groth M."/>
            <person name="Szafranski K."/>
            <person name="Schliwa M."/>
        </authorList>
    </citation>
    <scope>NUCLEOTIDE SEQUENCE [LARGE SCALE GENOMIC DNA]</scope>
</reference>
<evidence type="ECO:0000313" key="10">
    <source>
        <dbReference type="Proteomes" id="UP000023152"/>
    </source>
</evidence>
<keyword evidence="9" id="KW-0695">RNA-directed DNA polymerase</keyword>
<dbReference type="PROSITE" id="PS50879">
    <property type="entry name" value="RNASE_H_1"/>
    <property type="match status" value="1"/>
</dbReference>
<evidence type="ECO:0000256" key="7">
    <source>
        <dbReference type="ARBA" id="ARBA00022801"/>
    </source>
</evidence>
<dbReference type="GO" id="GO:0003964">
    <property type="term" value="F:RNA-directed DNA polymerase activity"/>
    <property type="evidence" value="ECO:0007669"/>
    <property type="project" value="UniProtKB-KW"/>
</dbReference>
<dbReference type="Gene3D" id="3.30.420.10">
    <property type="entry name" value="Ribonuclease H-like superfamily/Ribonuclease H"/>
    <property type="match status" value="1"/>
</dbReference>
<accession>X6MHM8</accession>
<keyword evidence="9" id="KW-0808">Transferase</keyword>
<dbReference type="PANTHER" id="PTHR10642">
    <property type="entry name" value="RIBONUCLEASE H1"/>
    <property type="match status" value="1"/>
</dbReference>
<evidence type="ECO:0000256" key="4">
    <source>
        <dbReference type="ARBA" id="ARBA00022722"/>
    </source>
</evidence>
<evidence type="ECO:0000256" key="2">
    <source>
        <dbReference type="ARBA" id="ARBA00005300"/>
    </source>
</evidence>
<comment type="caution">
    <text evidence="9">The sequence shown here is derived from an EMBL/GenBank/DDBJ whole genome shotgun (WGS) entry which is preliminary data.</text>
</comment>
<evidence type="ECO:0000256" key="1">
    <source>
        <dbReference type="ARBA" id="ARBA00000077"/>
    </source>
</evidence>